<keyword evidence="2" id="KW-1185">Reference proteome</keyword>
<reference evidence="1" key="1">
    <citation type="submission" date="2023-03" db="EMBL/GenBank/DDBJ databases">
        <title>Massive genome expansion in bonnet fungi (Mycena s.s.) driven by repeated elements and novel gene families across ecological guilds.</title>
        <authorList>
            <consortium name="Lawrence Berkeley National Laboratory"/>
            <person name="Harder C.B."/>
            <person name="Miyauchi S."/>
            <person name="Viragh M."/>
            <person name="Kuo A."/>
            <person name="Thoen E."/>
            <person name="Andreopoulos B."/>
            <person name="Lu D."/>
            <person name="Skrede I."/>
            <person name="Drula E."/>
            <person name="Henrissat B."/>
            <person name="Morin E."/>
            <person name="Kohler A."/>
            <person name="Barry K."/>
            <person name="LaButti K."/>
            <person name="Morin E."/>
            <person name="Salamov A."/>
            <person name="Lipzen A."/>
            <person name="Mereny Z."/>
            <person name="Hegedus B."/>
            <person name="Baldrian P."/>
            <person name="Stursova M."/>
            <person name="Weitz H."/>
            <person name="Taylor A."/>
            <person name="Grigoriev I.V."/>
            <person name="Nagy L.G."/>
            <person name="Martin F."/>
            <person name="Kauserud H."/>
        </authorList>
    </citation>
    <scope>NUCLEOTIDE SEQUENCE</scope>
    <source>
        <strain evidence="1">CBHHK002</strain>
    </source>
</reference>
<proteinExistence type="predicted"/>
<accession>A0AAD7EL41</accession>
<dbReference type="Proteomes" id="UP001218218">
    <property type="component" value="Unassembled WGS sequence"/>
</dbReference>
<sequence length="303" mass="34328">MSNEGIACLSLLWTRGIDFQQAAASEIEPDRSLEPDTRGSELHVHPEVSTYKFMVGRESAAGLKCHAAAVSQCGGSVTMWRQCHNVAAVSQMMLWQFYGNSANLRQGQWQSSTFTVRYHMVIPLGFRTGIGPFAGLDPRVCRVRVRVEIFKPAAILLTRAGARRPRPILDRRLPDVVRPAKQGAMPYGGWISTCPPDIQAALPQNNSDMVQRAAWYSVCAVYRVPHGSTRGYQKSTRIRTRQYRTRPTRRFKPVQVTRGPLIYPRFLEKTACPYQTRHGRGKYDPWKIRSTLRVREIAVQKTL</sequence>
<comment type="caution">
    <text evidence="1">The sequence shown here is derived from an EMBL/GenBank/DDBJ whole genome shotgun (WGS) entry which is preliminary data.</text>
</comment>
<dbReference type="EMBL" id="JARIHO010000036">
    <property type="protein sequence ID" value="KAJ7330916.1"/>
    <property type="molecule type" value="Genomic_DNA"/>
</dbReference>
<organism evidence="1 2">
    <name type="scientific">Mycena albidolilacea</name>
    <dbReference type="NCBI Taxonomy" id="1033008"/>
    <lineage>
        <taxon>Eukaryota</taxon>
        <taxon>Fungi</taxon>
        <taxon>Dikarya</taxon>
        <taxon>Basidiomycota</taxon>
        <taxon>Agaricomycotina</taxon>
        <taxon>Agaricomycetes</taxon>
        <taxon>Agaricomycetidae</taxon>
        <taxon>Agaricales</taxon>
        <taxon>Marasmiineae</taxon>
        <taxon>Mycenaceae</taxon>
        <taxon>Mycena</taxon>
    </lineage>
</organism>
<dbReference type="AlphaFoldDB" id="A0AAD7EL41"/>
<name>A0AAD7EL41_9AGAR</name>
<evidence type="ECO:0000313" key="1">
    <source>
        <dbReference type="EMBL" id="KAJ7330916.1"/>
    </source>
</evidence>
<gene>
    <name evidence="1" type="ORF">DFH08DRAFT_815005</name>
</gene>
<evidence type="ECO:0000313" key="2">
    <source>
        <dbReference type="Proteomes" id="UP001218218"/>
    </source>
</evidence>
<protein>
    <submittedName>
        <fullName evidence="1">Uncharacterized protein</fullName>
    </submittedName>
</protein>